<proteinExistence type="predicted"/>
<dbReference type="GO" id="GO:0005634">
    <property type="term" value="C:nucleus"/>
    <property type="evidence" value="ECO:0000318"/>
    <property type="project" value="GO_Central"/>
</dbReference>
<reference evidence="1 2" key="1">
    <citation type="journal article" date="2011" name="Science">
        <title>The Selaginella genome identifies genetic changes associated with the evolution of vascular plants.</title>
        <authorList>
            <person name="Banks J.A."/>
            <person name="Nishiyama T."/>
            <person name="Hasebe M."/>
            <person name="Bowman J.L."/>
            <person name="Gribskov M."/>
            <person name="dePamphilis C."/>
            <person name="Albert V.A."/>
            <person name="Aono N."/>
            <person name="Aoyama T."/>
            <person name="Ambrose B.A."/>
            <person name="Ashton N.W."/>
            <person name="Axtell M.J."/>
            <person name="Barker E."/>
            <person name="Barker M.S."/>
            <person name="Bennetzen J.L."/>
            <person name="Bonawitz N.D."/>
            <person name="Chapple C."/>
            <person name="Cheng C."/>
            <person name="Correa L.G."/>
            <person name="Dacre M."/>
            <person name="DeBarry J."/>
            <person name="Dreyer I."/>
            <person name="Elias M."/>
            <person name="Engstrom E.M."/>
            <person name="Estelle M."/>
            <person name="Feng L."/>
            <person name="Finet C."/>
            <person name="Floyd S.K."/>
            <person name="Frommer W.B."/>
            <person name="Fujita T."/>
            <person name="Gramzow L."/>
            <person name="Gutensohn M."/>
            <person name="Harholt J."/>
            <person name="Hattori M."/>
            <person name="Heyl A."/>
            <person name="Hirai T."/>
            <person name="Hiwatashi Y."/>
            <person name="Ishikawa M."/>
            <person name="Iwata M."/>
            <person name="Karol K.G."/>
            <person name="Koehler B."/>
            <person name="Kolukisaoglu U."/>
            <person name="Kubo M."/>
            <person name="Kurata T."/>
            <person name="Lalonde S."/>
            <person name="Li K."/>
            <person name="Li Y."/>
            <person name="Litt A."/>
            <person name="Lyons E."/>
            <person name="Manning G."/>
            <person name="Maruyama T."/>
            <person name="Michael T.P."/>
            <person name="Mikami K."/>
            <person name="Miyazaki S."/>
            <person name="Morinaga S."/>
            <person name="Murata T."/>
            <person name="Mueller-Roeber B."/>
            <person name="Nelson D.R."/>
            <person name="Obara M."/>
            <person name="Oguri Y."/>
            <person name="Olmstead R.G."/>
            <person name="Onodera N."/>
            <person name="Petersen B.L."/>
            <person name="Pils B."/>
            <person name="Prigge M."/>
            <person name="Rensing S.A."/>
            <person name="Riano-Pachon D.M."/>
            <person name="Roberts A.W."/>
            <person name="Sato Y."/>
            <person name="Scheller H.V."/>
            <person name="Schulz B."/>
            <person name="Schulz C."/>
            <person name="Shakirov E.V."/>
            <person name="Shibagaki N."/>
            <person name="Shinohara N."/>
            <person name="Shippen D.E."/>
            <person name="Soerensen I."/>
            <person name="Sotooka R."/>
            <person name="Sugimoto N."/>
            <person name="Sugita M."/>
            <person name="Sumikawa N."/>
            <person name="Tanurdzic M."/>
            <person name="Theissen G."/>
            <person name="Ulvskov P."/>
            <person name="Wakazuki S."/>
            <person name="Weng J.K."/>
            <person name="Willats W.W."/>
            <person name="Wipf D."/>
            <person name="Wolf P.G."/>
            <person name="Yang L."/>
            <person name="Zimmer A.D."/>
            <person name="Zhu Q."/>
            <person name="Mitros T."/>
            <person name="Hellsten U."/>
            <person name="Loque D."/>
            <person name="Otillar R."/>
            <person name="Salamov A."/>
            <person name="Schmutz J."/>
            <person name="Shapiro H."/>
            <person name="Lindquist E."/>
            <person name="Lucas S."/>
            <person name="Rokhsar D."/>
            <person name="Grigoriev I.V."/>
        </authorList>
    </citation>
    <scope>NUCLEOTIDE SEQUENCE [LARGE SCALE GENOMIC DNA]</scope>
</reference>
<protein>
    <recommendedName>
        <fullName evidence="3">Protein kinase domain-containing protein</fullName>
    </recommendedName>
</protein>
<evidence type="ECO:0000313" key="2">
    <source>
        <dbReference type="Proteomes" id="UP000001514"/>
    </source>
</evidence>
<dbReference type="EMBL" id="GL377638">
    <property type="protein sequence ID" value="EFJ12525.1"/>
    <property type="molecule type" value="Genomic_DNA"/>
</dbReference>
<name>D8SSQ9_SELML</name>
<dbReference type="GO" id="GO:0006897">
    <property type="term" value="P:endocytosis"/>
    <property type="evidence" value="ECO:0000318"/>
    <property type="project" value="GO_Central"/>
</dbReference>
<dbReference type="Gene3D" id="1.10.510.10">
    <property type="entry name" value="Transferase(Phosphotransferase) domain 1"/>
    <property type="match status" value="1"/>
</dbReference>
<evidence type="ECO:0008006" key="3">
    <source>
        <dbReference type="Google" id="ProtNLM"/>
    </source>
</evidence>
<dbReference type="Proteomes" id="UP000001514">
    <property type="component" value="Unassembled WGS sequence"/>
</dbReference>
<dbReference type="Gramene" id="EFJ12525">
    <property type="protein sequence ID" value="EFJ12525"/>
    <property type="gene ID" value="SELMODRAFT_425321"/>
</dbReference>
<dbReference type="InParanoid" id="D8SSQ9"/>
<dbReference type="InterPro" id="IPR011009">
    <property type="entry name" value="Kinase-like_dom_sf"/>
</dbReference>
<dbReference type="GO" id="GO:0004674">
    <property type="term" value="F:protein serine/threonine kinase activity"/>
    <property type="evidence" value="ECO:0000318"/>
    <property type="project" value="GO_Central"/>
</dbReference>
<sequence length="419" mass="47706">MAALGLFQIRAGAFEEFERKDSTQDLAHQMLKGLGLLSCDDFAARFNLSLFLDEKSFREKIQEDNVLHVALVFVDKIQRSFRSMVAKPPDLVCSKSMQSSNRQKKELAFLYWLSCLVALYNSVCFPSVPTTLELIAGNKMSDTPDLNVRVVRKLRTESLSNAVFKVVIDGKSDPLWLKIGHSRKALKTVHNLCLPPMLWNQVKNEGRILKRLKSSGCSLIPNLVFYGHWHGRPAVVTRNEGIPFLEQFPCDADVGTVEKLCKDLTEAVLVLHDHKVLHCDINPRNVGVYNVKTDRWFYLYDFGCALDLRRDEDASEVVGNLLFSSCRNLNRLQPNLVTELVSVVYTCLYVAGLKLPWEEAAAKGDLDECCLLRDTFFREVDLSMFSQNIAGWLRFVLQQRTDARPRDIAAKYREYLCGE</sequence>
<evidence type="ECO:0000313" key="1">
    <source>
        <dbReference type="EMBL" id="EFJ12525.1"/>
    </source>
</evidence>
<dbReference type="KEGG" id="smo:SELMODRAFT_425321"/>
<dbReference type="SUPFAM" id="SSF56112">
    <property type="entry name" value="Protein kinase-like (PK-like)"/>
    <property type="match status" value="1"/>
</dbReference>
<accession>D8SSQ9</accession>
<keyword evidence="2" id="KW-1185">Reference proteome</keyword>
<dbReference type="AlphaFoldDB" id="D8SSQ9"/>
<gene>
    <name evidence="1" type="ORF">SELMODRAFT_425321</name>
</gene>
<organism evidence="2">
    <name type="scientific">Selaginella moellendorffii</name>
    <name type="common">Spikemoss</name>
    <dbReference type="NCBI Taxonomy" id="88036"/>
    <lineage>
        <taxon>Eukaryota</taxon>
        <taxon>Viridiplantae</taxon>
        <taxon>Streptophyta</taxon>
        <taxon>Embryophyta</taxon>
        <taxon>Tracheophyta</taxon>
        <taxon>Lycopodiopsida</taxon>
        <taxon>Selaginellales</taxon>
        <taxon>Selaginellaceae</taxon>
        <taxon>Selaginella</taxon>
    </lineage>
</organism>
<dbReference type="GO" id="GO:0005737">
    <property type="term" value="C:cytoplasm"/>
    <property type="evidence" value="ECO:0000318"/>
    <property type="project" value="GO_Central"/>
</dbReference>
<dbReference type="GO" id="GO:0007165">
    <property type="term" value="P:signal transduction"/>
    <property type="evidence" value="ECO:0000318"/>
    <property type="project" value="GO_Central"/>
</dbReference>
<dbReference type="HOGENOM" id="CLU_656206_0_0_1"/>